<comment type="subcellular location">
    <subcellularLocation>
        <location evidence="1">Nucleus</location>
    </subcellularLocation>
</comment>
<dbReference type="InterPro" id="IPR012337">
    <property type="entry name" value="RNaseH-like_sf"/>
</dbReference>
<reference evidence="12" key="1">
    <citation type="submission" date="2020-06" db="EMBL/GenBank/DDBJ databases">
        <authorList>
            <person name="Li T."/>
            <person name="Hu X."/>
            <person name="Zhang T."/>
            <person name="Song X."/>
            <person name="Zhang H."/>
            <person name="Dai N."/>
            <person name="Sheng W."/>
            <person name="Hou X."/>
            <person name="Wei L."/>
        </authorList>
    </citation>
    <scope>NUCLEOTIDE SEQUENCE</scope>
    <source>
        <strain evidence="12">G02</strain>
        <tissue evidence="12">Leaf</tissue>
    </source>
</reference>
<dbReference type="GO" id="GO:0005634">
    <property type="term" value="C:nucleus"/>
    <property type="evidence" value="ECO:0007669"/>
    <property type="project" value="UniProtKB-SubCell"/>
</dbReference>
<proteinExistence type="predicted"/>
<evidence type="ECO:0000256" key="6">
    <source>
        <dbReference type="ARBA" id="ARBA00022842"/>
    </source>
</evidence>
<evidence type="ECO:0000256" key="7">
    <source>
        <dbReference type="ARBA" id="ARBA00023242"/>
    </source>
</evidence>
<dbReference type="PANTHER" id="PTHR13620">
    <property type="entry name" value="3-5 EXONUCLEASE"/>
    <property type="match status" value="1"/>
</dbReference>
<accession>A0AAW2NCB9</accession>
<dbReference type="GO" id="GO:0003676">
    <property type="term" value="F:nucleic acid binding"/>
    <property type="evidence" value="ECO:0007669"/>
    <property type="project" value="InterPro"/>
</dbReference>
<feature type="region of interest" description="Disordered" evidence="10">
    <location>
        <begin position="33"/>
        <end position="60"/>
    </location>
</feature>
<dbReference type="InterPro" id="IPR051132">
    <property type="entry name" value="3-5_Exonuclease_domain"/>
</dbReference>
<dbReference type="GO" id="GO:0046872">
    <property type="term" value="F:metal ion binding"/>
    <property type="evidence" value="ECO:0007669"/>
    <property type="project" value="UniProtKB-KW"/>
</dbReference>
<dbReference type="SUPFAM" id="SSF53098">
    <property type="entry name" value="Ribonuclease H-like"/>
    <property type="match status" value="1"/>
</dbReference>
<evidence type="ECO:0000256" key="10">
    <source>
        <dbReference type="SAM" id="MobiDB-lite"/>
    </source>
</evidence>
<evidence type="ECO:0000259" key="11">
    <source>
        <dbReference type="Pfam" id="PF01612"/>
    </source>
</evidence>
<dbReference type="InterPro" id="IPR002562">
    <property type="entry name" value="3'-5'_exonuclease_dom"/>
</dbReference>
<dbReference type="PANTHER" id="PTHR13620:SF109">
    <property type="entry name" value="3'-5' EXONUCLEASE"/>
    <property type="match status" value="1"/>
</dbReference>
<evidence type="ECO:0000256" key="5">
    <source>
        <dbReference type="ARBA" id="ARBA00022839"/>
    </source>
</evidence>
<evidence type="ECO:0000256" key="1">
    <source>
        <dbReference type="ARBA" id="ARBA00004123"/>
    </source>
</evidence>
<dbReference type="AlphaFoldDB" id="A0AAW2NCB9"/>
<organism evidence="12">
    <name type="scientific">Sesamum radiatum</name>
    <name type="common">Black benniseed</name>
    <dbReference type="NCBI Taxonomy" id="300843"/>
    <lineage>
        <taxon>Eukaryota</taxon>
        <taxon>Viridiplantae</taxon>
        <taxon>Streptophyta</taxon>
        <taxon>Embryophyta</taxon>
        <taxon>Tracheophyta</taxon>
        <taxon>Spermatophyta</taxon>
        <taxon>Magnoliopsida</taxon>
        <taxon>eudicotyledons</taxon>
        <taxon>Gunneridae</taxon>
        <taxon>Pentapetalae</taxon>
        <taxon>asterids</taxon>
        <taxon>lamiids</taxon>
        <taxon>Lamiales</taxon>
        <taxon>Pedaliaceae</taxon>
        <taxon>Sesamum</taxon>
    </lineage>
</organism>
<keyword evidence="2" id="KW-0540">Nuclease</keyword>
<dbReference type="EMBL" id="JACGWJ010000020">
    <property type="protein sequence ID" value="KAL0340583.1"/>
    <property type="molecule type" value="Genomic_DNA"/>
</dbReference>
<evidence type="ECO:0000256" key="8">
    <source>
        <dbReference type="ARBA" id="ARBA00040531"/>
    </source>
</evidence>
<keyword evidence="7" id="KW-0539">Nucleus</keyword>
<dbReference type="GO" id="GO:0008408">
    <property type="term" value="F:3'-5' exonuclease activity"/>
    <property type="evidence" value="ECO:0007669"/>
    <property type="project" value="InterPro"/>
</dbReference>
<gene>
    <name evidence="12" type="ORF">Sradi_4575100</name>
</gene>
<keyword evidence="4" id="KW-0378">Hydrolase</keyword>
<comment type="caution">
    <text evidence="12">The sequence shown here is derived from an EMBL/GenBank/DDBJ whole genome shotgun (WGS) entry which is preliminary data.</text>
</comment>
<dbReference type="Gene3D" id="3.30.420.10">
    <property type="entry name" value="Ribonuclease H-like superfamily/Ribonuclease H"/>
    <property type="match status" value="2"/>
</dbReference>
<feature type="domain" description="3'-5' exonuclease" evidence="11">
    <location>
        <begin position="252"/>
        <end position="293"/>
    </location>
</feature>
<keyword evidence="5 12" id="KW-0269">Exonuclease</keyword>
<keyword evidence="3" id="KW-0479">Metal-binding</keyword>
<reference evidence="12" key="2">
    <citation type="journal article" date="2024" name="Plant">
        <title>Genomic evolution and insights into agronomic trait innovations of Sesamum species.</title>
        <authorList>
            <person name="Miao H."/>
            <person name="Wang L."/>
            <person name="Qu L."/>
            <person name="Liu H."/>
            <person name="Sun Y."/>
            <person name="Le M."/>
            <person name="Wang Q."/>
            <person name="Wei S."/>
            <person name="Zheng Y."/>
            <person name="Lin W."/>
            <person name="Duan Y."/>
            <person name="Cao H."/>
            <person name="Xiong S."/>
            <person name="Wang X."/>
            <person name="Wei L."/>
            <person name="Li C."/>
            <person name="Ma Q."/>
            <person name="Ju M."/>
            <person name="Zhao R."/>
            <person name="Li G."/>
            <person name="Mu C."/>
            <person name="Tian Q."/>
            <person name="Mei H."/>
            <person name="Zhang T."/>
            <person name="Gao T."/>
            <person name="Zhang H."/>
        </authorList>
    </citation>
    <scope>NUCLEOTIDE SEQUENCE</scope>
    <source>
        <strain evidence="12">G02</strain>
    </source>
</reference>
<evidence type="ECO:0000256" key="9">
    <source>
        <dbReference type="ARBA" id="ARBA00042761"/>
    </source>
</evidence>
<dbReference type="Pfam" id="PF01612">
    <property type="entry name" value="DNA_pol_A_exo1"/>
    <property type="match status" value="1"/>
</dbReference>
<name>A0AAW2NCB9_SESRA</name>
<evidence type="ECO:0000313" key="12">
    <source>
        <dbReference type="EMBL" id="KAL0340583.1"/>
    </source>
</evidence>
<keyword evidence="6" id="KW-0460">Magnesium</keyword>
<evidence type="ECO:0000256" key="4">
    <source>
        <dbReference type="ARBA" id="ARBA00022801"/>
    </source>
</evidence>
<evidence type="ECO:0000256" key="3">
    <source>
        <dbReference type="ARBA" id="ARBA00022723"/>
    </source>
</evidence>
<dbReference type="GO" id="GO:0006139">
    <property type="term" value="P:nucleobase-containing compound metabolic process"/>
    <property type="evidence" value="ECO:0007669"/>
    <property type="project" value="InterPro"/>
</dbReference>
<dbReference type="InterPro" id="IPR036397">
    <property type="entry name" value="RNaseH_sf"/>
</dbReference>
<sequence length="318" mass="36081">MGSEVPNSDSGWDYPLTDEDLRAIDSAFAAAAASAPPSKRHALSYSDEENSSVHSPPKTRRRLPDSLFVFQKQQNNNRLKFGVFVHIAWEVVHLMNFTRMLNFRLLSEIKFGGRTIYSRTVEEVERAAEELLEFVEVKKRKEDQCIFGLDIEWRPTFRKVGVAIANDAAKVSQDYNVSIKTLEDLSDLANRKLGGEPKKWSLSTLTEMLTCRQQMRASCPSMMVSLPHSLADTAKGQWLPHENCRMAVHDIQLPKPKKIRLGNWEVAVLSQEQLNYAATDAYVSWYLYQVLKNLPDPPENKSEEIVVPPNDLISSTSI</sequence>
<evidence type="ECO:0000256" key="2">
    <source>
        <dbReference type="ARBA" id="ARBA00022722"/>
    </source>
</evidence>
<protein>
    <recommendedName>
        <fullName evidence="8">3'-5' exonuclease</fullName>
    </recommendedName>
    <alternativeName>
        <fullName evidence="9">Werner Syndrome-like exonuclease</fullName>
    </alternativeName>
</protein>